<protein>
    <submittedName>
        <fullName evidence="1">Uncharacterized protein</fullName>
    </submittedName>
</protein>
<gene>
    <name evidence="1" type="ORF">SEA_C3PO_21</name>
</gene>
<dbReference type="EMBL" id="MG198776">
    <property type="protein sequence ID" value="ATW58450.1"/>
    <property type="molecule type" value="Genomic_DNA"/>
</dbReference>
<evidence type="ECO:0000313" key="2">
    <source>
        <dbReference type="Proteomes" id="UP000241822"/>
    </source>
</evidence>
<reference evidence="1 2" key="1">
    <citation type="submission" date="2017-10" db="EMBL/GenBank/DDBJ databases">
        <authorList>
            <person name="Almansoob K.M."/>
            <person name="Barra A."/>
            <person name="Canlas S.M."/>
            <person name="Chawla N."/>
            <person name="Johnson B.N."/>
            <person name="Kuhl M.D."/>
            <person name="Lin J.Y."/>
            <person name="Patel D.V."/>
            <person name="Reddy A.G."/>
            <person name="Sobol L."/>
            <person name="Solorzano-Papili D."/>
            <person name="Monti D.L."/>
            <person name="Stoner T.H."/>
            <person name="Garlena R.A."/>
            <person name="Russell D.A."/>
            <person name="Pope W.H."/>
            <person name="Jacobs-Sera D."/>
            <person name="Hatfull G.F."/>
        </authorList>
    </citation>
    <scope>NUCLEOTIDE SEQUENCE [LARGE SCALE GENOMIC DNA]</scope>
</reference>
<organism evidence="1 2">
    <name type="scientific">Corynebacterium phage C3PO</name>
    <dbReference type="NCBI Taxonomy" id="2047868"/>
    <lineage>
        <taxon>Viruses</taxon>
        <taxon>Duplodnaviria</taxon>
        <taxon>Heunggongvirae</taxon>
        <taxon>Uroviricota</taxon>
        <taxon>Caudoviricetes</taxon>
        <taxon>Zierdtviridae</taxon>
        <taxon>Toshachvirinae</taxon>
        <taxon>Ceetrepovirus</taxon>
        <taxon>Ceetrepovirus C3PO</taxon>
        <taxon>Corynebacterium virus C3PO</taxon>
    </lineage>
</organism>
<evidence type="ECO:0000313" key="1">
    <source>
        <dbReference type="EMBL" id="ATW58450.1"/>
    </source>
</evidence>
<dbReference type="Proteomes" id="UP000241822">
    <property type="component" value="Segment"/>
</dbReference>
<proteinExistence type="predicted"/>
<name>A0A2H4P8E4_9CAUD</name>
<sequence length="161" mass="18584">MGKLVWPNYGPPRYDIINKGYLKARLEAQSSHKHPVYSSDWFSFQESVLNNNPYVERALFKLAQKAVFALKREIPIGDNSKDGHLRNKVKAYRVRKGGLAKDRTVYEVHAGGHTKEDRSKWHAALYRSTYSSAEDYKNRKLTETGDRIGWLRSAERRLSDG</sequence>
<accession>A0A2H4P8E4</accession>
<keyword evidence="2" id="KW-1185">Reference proteome</keyword>
<dbReference type="OrthoDB" id="30581at10239"/>